<dbReference type="Gene3D" id="1.10.1320.10">
    <property type="entry name" value="DNA-directed RNA polymerase, N-terminal domain"/>
    <property type="match status" value="1"/>
</dbReference>
<dbReference type="InterPro" id="IPR024075">
    <property type="entry name" value="DNA-dir_RNA_pol_helix_hairp_sf"/>
</dbReference>
<dbReference type="Pfam" id="PF00940">
    <property type="entry name" value="RNA_pol"/>
    <property type="match status" value="1"/>
</dbReference>
<dbReference type="PROSITE" id="PS00489">
    <property type="entry name" value="RNA_POL_PHAGE_2"/>
    <property type="match status" value="1"/>
</dbReference>
<reference evidence="12 13" key="1">
    <citation type="journal article" date="2021" name="Sci. Rep.">
        <title>The genome of the diatom Chaetoceros tenuissimus carries an ancient integrated fragment of an extant virus.</title>
        <authorList>
            <person name="Hongo Y."/>
            <person name="Kimura K."/>
            <person name="Takaki Y."/>
            <person name="Yoshida Y."/>
            <person name="Baba S."/>
            <person name="Kobayashi G."/>
            <person name="Nagasaki K."/>
            <person name="Hano T."/>
            <person name="Tomaru Y."/>
        </authorList>
    </citation>
    <scope>NUCLEOTIDE SEQUENCE [LARGE SCALE GENOMIC DNA]</scope>
    <source>
        <strain evidence="12 13">NIES-3715</strain>
    </source>
</reference>
<evidence type="ECO:0000259" key="11">
    <source>
        <dbReference type="SMART" id="SM01311"/>
    </source>
</evidence>
<dbReference type="Pfam" id="PF14700">
    <property type="entry name" value="RPOL_N"/>
    <property type="match status" value="1"/>
</dbReference>
<evidence type="ECO:0000256" key="8">
    <source>
        <dbReference type="ARBA" id="ARBA00048552"/>
    </source>
</evidence>
<evidence type="ECO:0000256" key="9">
    <source>
        <dbReference type="RuleBase" id="RU003805"/>
    </source>
</evidence>
<keyword evidence="5 9" id="KW-0548">Nucleotidyltransferase</keyword>
<dbReference type="Gene3D" id="1.10.287.260">
    <property type="match status" value="1"/>
</dbReference>
<keyword evidence="13" id="KW-1185">Reference proteome</keyword>
<organism evidence="12 13">
    <name type="scientific">Chaetoceros tenuissimus</name>
    <dbReference type="NCBI Taxonomy" id="426638"/>
    <lineage>
        <taxon>Eukaryota</taxon>
        <taxon>Sar</taxon>
        <taxon>Stramenopiles</taxon>
        <taxon>Ochrophyta</taxon>
        <taxon>Bacillariophyta</taxon>
        <taxon>Coscinodiscophyceae</taxon>
        <taxon>Chaetocerotophycidae</taxon>
        <taxon>Chaetocerotales</taxon>
        <taxon>Chaetocerotaceae</taxon>
        <taxon>Chaetoceros</taxon>
    </lineage>
</organism>
<dbReference type="GO" id="GO:0003899">
    <property type="term" value="F:DNA-directed RNA polymerase activity"/>
    <property type="evidence" value="ECO:0007669"/>
    <property type="project" value="UniProtKB-EC"/>
</dbReference>
<keyword evidence="4 9" id="KW-0808">Transferase</keyword>
<dbReference type="Proteomes" id="UP001054902">
    <property type="component" value="Unassembled WGS sequence"/>
</dbReference>
<dbReference type="EC" id="2.7.7.6" evidence="2 9"/>
<dbReference type="InterPro" id="IPR002092">
    <property type="entry name" value="DNA-dir_Rpol_phage-type"/>
</dbReference>
<dbReference type="InterPro" id="IPR029262">
    <property type="entry name" value="RPOL_N"/>
</dbReference>
<evidence type="ECO:0000256" key="10">
    <source>
        <dbReference type="SAM" id="Coils"/>
    </source>
</evidence>
<evidence type="ECO:0000256" key="6">
    <source>
        <dbReference type="ARBA" id="ARBA00022946"/>
    </source>
</evidence>
<protein>
    <recommendedName>
        <fullName evidence="2 9">DNA-directed RNA polymerase</fullName>
        <ecNumber evidence="2 9">2.7.7.6</ecNumber>
    </recommendedName>
</protein>
<evidence type="ECO:0000256" key="2">
    <source>
        <dbReference type="ARBA" id="ARBA00012418"/>
    </source>
</evidence>
<dbReference type="SMART" id="SM01311">
    <property type="entry name" value="RPOL_N"/>
    <property type="match status" value="1"/>
</dbReference>
<dbReference type="PANTHER" id="PTHR10102:SF0">
    <property type="entry name" value="DNA-DIRECTED RNA POLYMERASE, MITOCHONDRIAL"/>
    <property type="match status" value="1"/>
</dbReference>
<keyword evidence="6" id="KW-0809">Transit peptide</keyword>
<feature type="domain" description="DNA-directed RNA polymerase N-terminal" evidence="11">
    <location>
        <begin position="149"/>
        <end position="495"/>
    </location>
</feature>
<dbReference type="Gene3D" id="1.10.150.20">
    <property type="entry name" value="5' to 3' exonuclease, C-terminal subdomain"/>
    <property type="match status" value="1"/>
</dbReference>
<dbReference type="GO" id="GO:0034245">
    <property type="term" value="C:mitochondrial DNA-directed RNA polymerase complex"/>
    <property type="evidence" value="ECO:0007669"/>
    <property type="project" value="TreeGrafter"/>
</dbReference>
<evidence type="ECO:0000256" key="1">
    <source>
        <dbReference type="ARBA" id="ARBA00009493"/>
    </source>
</evidence>
<comment type="caution">
    <text evidence="12">The sequence shown here is derived from an EMBL/GenBank/DDBJ whole genome shotgun (WGS) entry which is preliminary data.</text>
</comment>
<name>A0AAD3CGU3_9STRA</name>
<dbReference type="Gene3D" id="1.10.287.280">
    <property type="match status" value="1"/>
</dbReference>
<evidence type="ECO:0000256" key="4">
    <source>
        <dbReference type="ARBA" id="ARBA00022679"/>
    </source>
</evidence>
<evidence type="ECO:0000313" key="12">
    <source>
        <dbReference type="EMBL" id="GFH45384.1"/>
    </source>
</evidence>
<comment type="similarity">
    <text evidence="1 9">Belongs to the phage and mitochondrial RNA polymerase family.</text>
</comment>
<feature type="coiled-coil region" evidence="10">
    <location>
        <begin position="287"/>
        <end position="316"/>
    </location>
</feature>
<sequence>MQSRLAIHRFKSHHVKIAQQHRKNATLLQSKLVKRTRSRRSSSSITTFNKLFQHSTYKQRYEFHTSLSSMAPSAVAPAHMEEDEHELDDDISSFSSSTLETFINQELQSFNINTSSQQGENEEEKPNLIDLLQTFDPQQPPPRDASPEEIQVWLECSSQQETVLKYEAILESARNREDYTAISKVQRQLLEWYKPMRQRILEEQEAYFASNKKNKGANAYGPFLCTLQPEKLAIITIHEAAMYALKTGGDGCTLMKMALKIGNAVEAEVNVQRLLRMRMEKSPMLKKKEIQEENIVEAHEKQEVEKEDEFAQIKKDKSLDWMYGPSHLQRFVDEMNRIDPSRKGKVRIARANQRAMKLLESAEPWATSDKVILGAVLIQMMLETATVSFPGQKGSQPAFTYEKSWVQDKKLVGHICMNEDLYQMIVEDKFTLLDAYTTRHKPMIIPPKEWVSPNEGGYTLLQTEFMRAHGCQVQKNALEEADLSTVMDGLNVLGRVPWVINKKILDVAQKCWDDGIALGDIPSRTDFELPPMPQRPEGDDLDYRAVDGEFQRYREALTKYRRIHQKNMDLRSLRCSAMLKLNQAEQFKDFEKIYFPYNVDFRGRAYPVPPHLSNIGSDLCRGMLTFAESKPLGPKGLYWMKVHLANLAGNDKITFDQRAEFTENNMENVRDAVKDPFGDNRWWMTLDDPFQALATCHEIVNAIDSGNPETYESSLPIHMDGSCNGLQHYAALGRDRVGGKAVNLCAYDKPQDVYSGVMEEVIKRVAEEAERVLDIDESRDDLSKAEREALASNKAAKLTNGLIDRGVVKRTVMTSVYGVTYIGAKKQIQEKIEEKLEAKGYDIDEMDSEIYAACGYLARVTMDVMGDLFTGARQTMNWLATCARLISSQSVPVAWISPIGVPAVQPYRMKQPYQVVTLLQTVVLINNNANLPIHKQRQVSAFPPNYVHSLDSSHMLLTGLEMDRRGLTFSAVHDSFWTHASDIDEMNSVLRECFVDLYSRPLLEELKQIWELQYPSLEFPELPERGDLDLNEVKEAPYFFQ</sequence>
<keyword evidence="7 9" id="KW-0804">Transcription</keyword>
<dbReference type="InterPro" id="IPR046950">
    <property type="entry name" value="DNA-dir_Rpol_C_phage-type"/>
</dbReference>
<dbReference type="GO" id="GO:0003677">
    <property type="term" value="F:DNA binding"/>
    <property type="evidence" value="ECO:0007669"/>
    <property type="project" value="InterPro"/>
</dbReference>
<evidence type="ECO:0000256" key="5">
    <source>
        <dbReference type="ARBA" id="ARBA00022695"/>
    </source>
</evidence>
<keyword evidence="3 9" id="KW-0240">DNA-directed RNA polymerase</keyword>
<dbReference type="GO" id="GO:0006390">
    <property type="term" value="P:mitochondrial transcription"/>
    <property type="evidence" value="ECO:0007669"/>
    <property type="project" value="TreeGrafter"/>
</dbReference>
<dbReference type="InterPro" id="IPR043502">
    <property type="entry name" value="DNA/RNA_pol_sf"/>
</dbReference>
<dbReference type="InterPro" id="IPR037159">
    <property type="entry name" value="RNA_POL_N_sf"/>
</dbReference>
<evidence type="ECO:0000256" key="7">
    <source>
        <dbReference type="ARBA" id="ARBA00023163"/>
    </source>
</evidence>
<dbReference type="PROSITE" id="PS00900">
    <property type="entry name" value="RNA_POL_PHAGE_1"/>
    <property type="match status" value="1"/>
</dbReference>
<gene>
    <name evidence="12" type="ORF">CTEN210_01858</name>
</gene>
<dbReference type="PANTHER" id="PTHR10102">
    <property type="entry name" value="DNA-DIRECTED RNA POLYMERASE, MITOCHONDRIAL"/>
    <property type="match status" value="1"/>
</dbReference>
<dbReference type="SUPFAM" id="SSF56672">
    <property type="entry name" value="DNA/RNA polymerases"/>
    <property type="match status" value="1"/>
</dbReference>
<dbReference type="EMBL" id="BLLK01000020">
    <property type="protein sequence ID" value="GFH45384.1"/>
    <property type="molecule type" value="Genomic_DNA"/>
</dbReference>
<comment type="catalytic activity">
    <reaction evidence="8 9">
        <text>RNA(n) + a ribonucleoside 5'-triphosphate = RNA(n+1) + diphosphate</text>
        <dbReference type="Rhea" id="RHEA:21248"/>
        <dbReference type="Rhea" id="RHEA-COMP:14527"/>
        <dbReference type="Rhea" id="RHEA-COMP:17342"/>
        <dbReference type="ChEBI" id="CHEBI:33019"/>
        <dbReference type="ChEBI" id="CHEBI:61557"/>
        <dbReference type="ChEBI" id="CHEBI:140395"/>
        <dbReference type="EC" id="2.7.7.6"/>
    </reaction>
</comment>
<dbReference type="AlphaFoldDB" id="A0AAD3CGU3"/>
<evidence type="ECO:0000313" key="13">
    <source>
        <dbReference type="Proteomes" id="UP001054902"/>
    </source>
</evidence>
<evidence type="ECO:0000256" key="3">
    <source>
        <dbReference type="ARBA" id="ARBA00022478"/>
    </source>
</evidence>
<keyword evidence="10" id="KW-0175">Coiled coil</keyword>
<accession>A0AAD3CGU3</accession>
<dbReference type="FunFam" id="1.10.287.280:FF:000001">
    <property type="entry name" value="DNA-directed RNA polymerase"/>
    <property type="match status" value="1"/>
</dbReference>
<proteinExistence type="inferred from homology"/>
<comment type="function">
    <text evidence="9">DNA-dependent RNA polymerase catalyzes the transcription of DNA into RNA using the four ribonucleoside triphosphates as substrates.</text>
</comment>